<dbReference type="Proteomes" id="UP000441522">
    <property type="component" value="Unassembled WGS sequence"/>
</dbReference>
<dbReference type="RefSeq" id="WP_005849374.1">
    <property type="nucleotide sequence ID" value="NZ_CP181423.1"/>
</dbReference>
<sequence>MATTKKTTAKKTATTKKTTTKKTATKSPVEIITPDIVGTSAGKIWNTLNGSEKALTERELLSLTKLSGQSLYLGLGWLAREGKLESDGKGFKLV</sequence>
<evidence type="ECO:0000313" key="2">
    <source>
        <dbReference type="EMBL" id="KAB3857768.1"/>
    </source>
</evidence>
<dbReference type="EMBL" id="WCWW01000012">
    <property type="protein sequence ID" value="KAB3857768.1"/>
    <property type="molecule type" value="Genomic_DNA"/>
</dbReference>
<evidence type="ECO:0000313" key="5">
    <source>
        <dbReference type="Proteomes" id="UP000462885"/>
    </source>
</evidence>
<dbReference type="EMBL" id="WCIF01000018">
    <property type="protein sequence ID" value="KAB5435459.1"/>
    <property type="molecule type" value="Genomic_DNA"/>
</dbReference>
<feature type="region of interest" description="Disordered" evidence="1">
    <location>
        <begin position="1"/>
        <end position="25"/>
    </location>
</feature>
<accession>A0A412LV63</accession>
<dbReference type="Proteomes" id="UP000462885">
    <property type="component" value="Unassembled WGS sequence"/>
</dbReference>
<evidence type="ECO:0000313" key="4">
    <source>
        <dbReference type="Proteomes" id="UP000441522"/>
    </source>
</evidence>
<reference evidence="2 4" key="1">
    <citation type="journal article" date="2019" name="Nat. Med.">
        <title>A library of human gut bacterial isolates paired with longitudinal multiomics data enables mechanistic microbiome research.</title>
        <authorList>
            <person name="Poyet M."/>
            <person name="Groussin M."/>
            <person name="Gibbons S.M."/>
            <person name="Avila-Pacheco J."/>
            <person name="Jiang X."/>
            <person name="Kearney S.M."/>
            <person name="Perrotta A.R."/>
            <person name="Berdy B."/>
            <person name="Zhao S."/>
            <person name="Lieberman T.D."/>
            <person name="Swanson P.K."/>
            <person name="Smith M."/>
            <person name="Roesemann S."/>
            <person name="Alexander J.E."/>
            <person name="Rich S.A."/>
            <person name="Livny J."/>
            <person name="Vlamakis H."/>
            <person name="Clish C."/>
            <person name="Bullock K."/>
            <person name="Deik A."/>
            <person name="Scott J."/>
            <person name="Pierce K.A."/>
            <person name="Xavier R.J."/>
            <person name="Alm E.J."/>
        </authorList>
    </citation>
    <scope>NUCLEOTIDE SEQUENCE [LARGE SCALE GENOMIC DNA]</scope>
    <source>
        <strain evidence="2 4">BIOML-A5</strain>
    </source>
</reference>
<proteinExistence type="predicted"/>
<comment type="caution">
    <text evidence="3">The sequence shown here is derived from an EMBL/GenBank/DDBJ whole genome shotgun (WGS) entry which is preliminary data.</text>
</comment>
<dbReference type="InterPro" id="IPR019707">
    <property type="entry name" value="DUF2582"/>
</dbReference>
<evidence type="ECO:0008006" key="6">
    <source>
        <dbReference type="Google" id="ProtNLM"/>
    </source>
</evidence>
<dbReference type="InterPro" id="IPR036388">
    <property type="entry name" value="WH-like_DNA-bd_sf"/>
</dbReference>
<gene>
    <name evidence="3" type="ORF">F9Z94_15270</name>
    <name evidence="2" type="ORF">GAS29_07105</name>
</gene>
<dbReference type="Gene3D" id="1.10.10.10">
    <property type="entry name" value="Winged helix-like DNA-binding domain superfamily/Winged helix DNA-binding domain"/>
    <property type="match status" value="1"/>
</dbReference>
<evidence type="ECO:0000256" key="1">
    <source>
        <dbReference type="SAM" id="MobiDB-lite"/>
    </source>
</evidence>
<protein>
    <recommendedName>
        <fullName evidence="6">Winged helix-turn-helix domain-containing protein</fullName>
    </recommendedName>
</protein>
<evidence type="ECO:0000313" key="3">
    <source>
        <dbReference type="EMBL" id="KAB5435459.1"/>
    </source>
</evidence>
<organism evidence="3 5">
    <name type="scientific">Phocaeicola vulgatus</name>
    <name type="common">Bacteroides vulgatus</name>
    <dbReference type="NCBI Taxonomy" id="821"/>
    <lineage>
        <taxon>Bacteria</taxon>
        <taxon>Pseudomonadati</taxon>
        <taxon>Bacteroidota</taxon>
        <taxon>Bacteroidia</taxon>
        <taxon>Bacteroidales</taxon>
        <taxon>Bacteroidaceae</taxon>
        <taxon>Phocaeicola</taxon>
    </lineage>
</organism>
<dbReference type="Pfam" id="PF10771">
    <property type="entry name" value="DUF2582"/>
    <property type="match status" value="1"/>
</dbReference>
<name>A0A412LV63_PHOVU</name>
<feature type="compositionally biased region" description="Low complexity" evidence="1">
    <location>
        <begin position="1"/>
        <end position="17"/>
    </location>
</feature>
<dbReference type="AlphaFoldDB" id="A0A412LV63"/>
<reference evidence="3 5" key="2">
    <citation type="submission" date="2019-10" db="EMBL/GenBank/DDBJ databases">
        <title>Genome Sequence and Assembly of iSURF_14.</title>
        <authorList>
            <person name="Wucher B.R."/>
            <person name="Ruoff K.L."/>
            <person name="Price C.E."/>
            <person name="Valls R.R."/>
            <person name="O'Toole G.A."/>
        </authorList>
    </citation>
    <scope>NUCLEOTIDE SEQUENCE [LARGE SCALE GENOMIC DNA]</scope>
    <source>
        <strain evidence="3 5">ANK132K_3B</strain>
    </source>
</reference>